<comment type="caution">
    <text evidence="3">The sequence shown here is derived from an EMBL/GenBank/DDBJ whole genome shotgun (WGS) entry which is preliminary data.</text>
</comment>
<dbReference type="Proteomes" id="UP000702954">
    <property type="component" value="Unassembled WGS sequence"/>
</dbReference>
<dbReference type="PANTHER" id="PTHR48079:SF6">
    <property type="entry name" value="NAD(P)-BINDING DOMAIN-CONTAINING PROTEIN-RELATED"/>
    <property type="match status" value="1"/>
</dbReference>
<dbReference type="InterPro" id="IPR051783">
    <property type="entry name" value="NAD(P)-dependent_oxidoreduct"/>
</dbReference>
<evidence type="ECO:0000313" key="5">
    <source>
        <dbReference type="Proteomes" id="UP000702954"/>
    </source>
</evidence>
<evidence type="ECO:0000313" key="2">
    <source>
        <dbReference type="EMBL" id="GBU04014.1"/>
    </source>
</evidence>
<dbReference type="InterPro" id="IPR036291">
    <property type="entry name" value="NAD(P)-bd_dom_sf"/>
</dbReference>
<reference evidence="3 4" key="2">
    <citation type="submission" date="2019-03" db="EMBL/GenBank/DDBJ databases">
        <title>Genomic Encyclopedia of Type Strains, Phase IV (KMG-IV): sequencing the most valuable type-strain genomes for metagenomic binning, comparative biology and taxonomic classification.</title>
        <authorList>
            <person name="Goeker M."/>
        </authorList>
    </citation>
    <scope>NUCLEOTIDE SEQUENCE [LARGE SCALE GENOMIC DNA]</scope>
    <source>
        <strain evidence="3 4">DSM 103426</strain>
    </source>
</reference>
<dbReference type="InterPro" id="IPR001509">
    <property type="entry name" value="Epimerase_deHydtase"/>
</dbReference>
<gene>
    <name evidence="3" type="ORF">EDD74_13124</name>
    <name evidence="2" type="ORF">FAEUMB_05550</name>
</gene>
<sequence>MGKRILITGGTVFVSKFAAEYFVKRGYEVSVLNRGSRPQVSGVEWICADRNQLNGVLQGKHFDHVLDITAYTKEDVKNLLAELNGFSTYILISSSAVYPETLQQPFSEEQSVGYNSIWRKYGSDKIEAEEYLMEKVPDAYVIRPPYLYGPMNDVYREAFVFDCALQHRKFYMPGDGSQKLQFFHVEDLCRLMEAILEKRPEEHIFNVGNEAIDIRTFVELCYRAAGEPLRARLVEDQVCQTNYFCFPAYEYVLDVKKQKELLPDVKDFYEGLQEAFAWYCENKEEVERREYIEYIENEMRG</sequence>
<reference evidence="2 5" key="1">
    <citation type="journal article" date="2018" name="Int. J. Syst. Evol. Microbiol.">
        <title>Draft Genome Sequence of Faecalimonas umbilicata JCM 30896T, an Acetate-Producing Bacterium Isolated from Human Feces.</title>
        <authorList>
            <person name="Sakamoto M."/>
            <person name="Ikeyama N."/>
            <person name="Yuki M."/>
            <person name="Ohkuma M."/>
        </authorList>
    </citation>
    <scope>NUCLEOTIDE SEQUENCE [LARGE SCALE GENOMIC DNA]</scope>
    <source>
        <strain evidence="2 5">EGH7</strain>
    </source>
</reference>
<dbReference type="Pfam" id="PF01370">
    <property type="entry name" value="Epimerase"/>
    <property type="match status" value="1"/>
</dbReference>
<dbReference type="RefSeq" id="WP_116441114.1">
    <property type="nucleotide sequence ID" value="NZ_BHEO01000002.1"/>
</dbReference>
<dbReference type="EMBL" id="BHEO01000002">
    <property type="protein sequence ID" value="GBU04014.1"/>
    <property type="molecule type" value="Genomic_DNA"/>
</dbReference>
<accession>A0A4R3JDC0</accession>
<proteinExistence type="predicted"/>
<keyword evidence="5" id="KW-1185">Reference proteome</keyword>
<organism evidence="3 4">
    <name type="scientific">Faecalimonas umbilicata</name>
    <dbReference type="NCBI Taxonomy" id="1912855"/>
    <lineage>
        <taxon>Bacteria</taxon>
        <taxon>Bacillati</taxon>
        <taxon>Bacillota</taxon>
        <taxon>Clostridia</taxon>
        <taxon>Lachnospirales</taxon>
        <taxon>Lachnospiraceae</taxon>
        <taxon>Faecalimonas</taxon>
    </lineage>
</organism>
<dbReference type="EMBL" id="SLZV01000031">
    <property type="protein sequence ID" value="TCS62700.1"/>
    <property type="molecule type" value="Genomic_DNA"/>
</dbReference>
<dbReference type="GO" id="GO:0005737">
    <property type="term" value="C:cytoplasm"/>
    <property type="evidence" value="ECO:0007669"/>
    <property type="project" value="TreeGrafter"/>
</dbReference>
<dbReference type="SUPFAM" id="SSF51735">
    <property type="entry name" value="NAD(P)-binding Rossmann-fold domains"/>
    <property type="match status" value="1"/>
</dbReference>
<dbReference type="GO" id="GO:0004029">
    <property type="term" value="F:aldehyde dehydrogenase (NAD+) activity"/>
    <property type="evidence" value="ECO:0007669"/>
    <property type="project" value="TreeGrafter"/>
</dbReference>
<dbReference type="PANTHER" id="PTHR48079">
    <property type="entry name" value="PROTEIN YEEZ"/>
    <property type="match status" value="1"/>
</dbReference>
<dbReference type="AlphaFoldDB" id="A0A4R3JDC0"/>
<dbReference type="Gene3D" id="3.40.50.720">
    <property type="entry name" value="NAD(P)-binding Rossmann-like Domain"/>
    <property type="match status" value="1"/>
</dbReference>
<evidence type="ECO:0000313" key="4">
    <source>
        <dbReference type="Proteomes" id="UP000294613"/>
    </source>
</evidence>
<feature type="domain" description="NAD-dependent epimerase/dehydratase" evidence="1">
    <location>
        <begin position="84"/>
        <end position="208"/>
    </location>
</feature>
<name>A0A4R3JDC0_9FIRM</name>
<dbReference type="Proteomes" id="UP000294613">
    <property type="component" value="Unassembled WGS sequence"/>
</dbReference>
<evidence type="ECO:0000259" key="1">
    <source>
        <dbReference type="Pfam" id="PF01370"/>
    </source>
</evidence>
<protein>
    <submittedName>
        <fullName evidence="2 3">Epimerase</fullName>
    </submittedName>
</protein>
<evidence type="ECO:0000313" key="3">
    <source>
        <dbReference type="EMBL" id="TCS62700.1"/>
    </source>
</evidence>